<keyword evidence="7 10" id="KW-0808">Transferase</keyword>
<feature type="active site" description="Proton acceptor" evidence="10">
    <location>
        <position position="323"/>
    </location>
</feature>
<dbReference type="HAMAP" id="MF_00230">
    <property type="entry name" value="CobT"/>
    <property type="match status" value="1"/>
</dbReference>
<dbReference type="Proteomes" id="UP001301869">
    <property type="component" value="Chromosome"/>
</dbReference>
<evidence type="ECO:0000313" key="11">
    <source>
        <dbReference type="EMBL" id="WNK19173.1"/>
    </source>
</evidence>
<comment type="pathway">
    <text evidence="1 10">Nucleoside biosynthesis; alpha-ribazole biosynthesis; alpha-ribazole from 5,6-dimethylbenzimidazole: step 1/2.</text>
</comment>
<keyword evidence="6 10" id="KW-0328">Glycosyltransferase</keyword>
<evidence type="ECO:0000256" key="4">
    <source>
        <dbReference type="ARBA" id="ARBA00015486"/>
    </source>
</evidence>
<dbReference type="NCBIfam" id="NF000996">
    <property type="entry name" value="PRK00105.1"/>
    <property type="match status" value="1"/>
</dbReference>
<dbReference type="InterPro" id="IPR036087">
    <property type="entry name" value="Nict_dMeBzImd_PRibTrfase_sf"/>
</dbReference>
<keyword evidence="12" id="KW-1185">Reference proteome</keyword>
<comment type="catalytic activity">
    <reaction evidence="9 10">
        <text>5,6-dimethylbenzimidazole + nicotinate beta-D-ribonucleotide = alpha-ribazole 5'-phosphate + nicotinate + H(+)</text>
        <dbReference type="Rhea" id="RHEA:11196"/>
        <dbReference type="ChEBI" id="CHEBI:15378"/>
        <dbReference type="ChEBI" id="CHEBI:15890"/>
        <dbReference type="ChEBI" id="CHEBI:32544"/>
        <dbReference type="ChEBI" id="CHEBI:57502"/>
        <dbReference type="ChEBI" id="CHEBI:57918"/>
        <dbReference type="EC" id="2.4.2.21"/>
    </reaction>
</comment>
<dbReference type="Gene3D" id="1.10.1610.10">
    <property type="match status" value="1"/>
</dbReference>
<dbReference type="SUPFAM" id="SSF52733">
    <property type="entry name" value="Nicotinate mononucleotide:5,6-dimethylbenzimidazole phosphoribosyltransferase (CobT)"/>
    <property type="match status" value="1"/>
</dbReference>
<dbReference type="PANTHER" id="PTHR43463:SF1">
    <property type="entry name" value="NICOTINATE-NUCLEOTIDE--DIMETHYLBENZIMIDAZOLE PHOSPHORIBOSYLTRANSFERASE"/>
    <property type="match status" value="1"/>
</dbReference>
<evidence type="ECO:0000256" key="1">
    <source>
        <dbReference type="ARBA" id="ARBA00005049"/>
    </source>
</evidence>
<evidence type="ECO:0000256" key="10">
    <source>
        <dbReference type="HAMAP-Rule" id="MF_00230"/>
    </source>
</evidence>
<dbReference type="Pfam" id="PF02277">
    <property type="entry name" value="DBI_PRT"/>
    <property type="match status" value="1"/>
</dbReference>
<evidence type="ECO:0000256" key="3">
    <source>
        <dbReference type="ARBA" id="ARBA00011991"/>
    </source>
</evidence>
<sequence>MPPLSAAPAFRALAARVRPVERKVGDAVRAYLDTLTKPPGSLGDLEALAVQLGEITGRAKPEVSPPACIVFAADHGVAAEGVSAFGQDVTAQMVANFAAGGAAINAFAAQINARLEVVNVGVAGDVEAPGVVNARVRRGTASMLRGPAMSREDAAASLNVGVDAAERALDAGCRCLIVGDMGIANTTAASAVLAVLSGQPAARLVGTGTGIDQAKLAHKISVIERAIEARPTDAGSPLDVLASVGGLEIGAMAGAYIAGAARGVPCVVDGFIATVAALLADRLCPEVRGYLIFGHRSAEPGHEVALEVLHAEPLLALGMRLGEGTGAALAFPLLKAACAMLAEMATFGDAGVDDTRS</sequence>
<dbReference type="RefSeq" id="WP_311882310.1">
    <property type="nucleotide sequence ID" value="NZ_CP119391.1"/>
</dbReference>
<organism evidence="11 12">
    <name type="scientific">Halomonas piscis</name>
    <dbReference type="NCBI Taxonomy" id="3031727"/>
    <lineage>
        <taxon>Bacteria</taxon>
        <taxon>Pseudomonadati</taxon>
        <taxon>Pseudomonadota</taxon>
        <taxon>Gammaproteobacteria</taxon>
        <taxon>Oceanospirillales</taxon>
        <taxon>Halomonadaceae</taxon>
        <taxon>Halomonas</taxon>
    </lineage>
</organism>
<evidence type="ECO:0000256" key="5">
    <source>
        <dbReference type="ARBA" id="ARBA00022573"/>
    </source>
</evidence>
<gene>
    <name evidence="10 11" type="primary">cobT</name>
    <name evidence="11" type="ORF">P1P91_09825</name>
</gene>
<dbReference type="InterPro" id="IPR023195">
    <property type="entry name" value="Nict_dMeBzImd_PRibTrfase_N"/>
</dbReference>
<dbReference type="Gene3D" id="3.40.50.10210">
    <property type="match status" value="1"/>
</dbReference>
<protein>
    <recommendedName>
        <fullName evidence="4 10">Nicotinate-nucleotide--dimethylbenzimidazole phosphoribosyltransferase</fullName>
        <shortName evidence="10">NN:DBI PRT</shortName>
        <ecNumber evidence="3 10">2.4.2.21</ecNumber>
    </recommendedName>
    <alternativeName>
        <fullName evidence="8 10">N(1)-alpha-phosphoribosyltransferase</fullName>
    </alternativeName>
</protein>
<evidence type="ECO:0000313" key="12">
    <source>
        <dbReference type="Proteomes" id="UP001301869"/>
    </source>
</evidence>
<proteinExistence type="inferred from homology"/>
<dbReference type="CDD" id="cd02439">
    <property type="entry name" value="DMB-PRT_CobT"/>
    <property type="match status" value="1"/>
</dbReference>
<dbReference type="GO" id="GO:0008939">
    <property type="term" value="F:nicotinate-nucleotide-dimethylbenzimidazole phosphoribosyltransferase activity"/>
    <property type="evidence" value="ECO:0007669"/>
    <property type="project" value="UniProtKB-EC"/>
</dbReference>
<dbReference type="InterPro" id="IPR003200">
    <property type="entry name" value="Nict_dMeBzImd_PRibTrfase"/>
</dbReference>
<dbReference type="PANTHER" id="PTHR43463">
    <property type="entry name" value="NICOTINATE-NUCLEOTIDE--DIMETHYLBENZIMIDAZOLE PHOSPHORIBOSYLTRANSFERASE"/>
    <property type="match status" value="1"/>
</dbReference>
<dbReference type="EMBL" id="CP119391">
    <property type="protein sequence ID" value="WNK19173.1"/>
    <property type="molecule type" value="Genomic_DNA"/>
</dbReference>
<name>A0ABY9YWD2_9GAMM</name>
<evidence type="ECO:0000256" key="2">
    <source>
        <dbReference type="ARBA" id="ARBA00007110"/>
    </source>
</evidence>
<evidence type="ECO:0000256" key="7">
    <source>
        <dbReference type="ARBA" id="ARBA00022679"/>
    </source>
</evidence>
<dbReference type="EC" id="2.4.2.21" evidence="3 10"/>
<evidence type="ECO:0000256" key="8">
    <source>
        <dbReference type="ARBA" id="ARBA00030686"/>
    </source>
</evidence>
<evidence type="ECO:0000256" key="6">
    <source>
        <dbReference type="ARBA" id="ARBA00022676"/>
    </source>
</evidence>
<accession>A0ABY9YWD2</accession>
<dbReference type="InterPro" id="IPR017846">
    <property type="entry name" value="Nict_dMeBzImd_PRibTrfase_bact"/>
</dbReference>
<reference evidence="11 12" key="1">
    <citation type="submission" date="2023-03" db="EMBL/GenBank/DDBJ databases">
        <title>Halomonas sp. nov., isolated from Korean tranditional fermented seafood 'Jeotgal'.</title>
        <authorList>
            <person name="Kim B."/>
            <person name="Shin N.-R."/>
        </authorList>
    </citation>
    <scope>NUCLEOTIDE SEQUENCE [LARGE SCALE GENOMIC DNA]</scope>
    <source>
        <strain evidence="11 12">SG2L-4</strain>
    </source>
</reference>
<evidence type="ECO:0000256" key="9">
    <source>
        <dbReference type="ARBA" id="ARBA00047340"/>
    </source>
</evidence>
<keyword evidence="5 10" id="KW-0169">Cobalamin biosynthesis</keyword>
<comment type="function">
    <text evidence="10">Catalyzes the synthesis of alpha-ribazole-5'-phosphate from nicotinate mononucleotide (NAMN) and 5,6-dimethylbenzimidazole (DMB).</text>
</comment>
<comment type="similarity">
    <text evidence="2 10">Belongs to the CobT family.</text>
</comment>
<dbReference type="NCBIfam" id="TIGR03160">
    <property type="entry name" value="cobT_DBIPRT"/>
    <property type="match status" value="1"/>
</dbReference>